<evidence type="ECO:0000259" key="4">
    <source>
        <dbReference type="Pfam" id="PF21447"/>
    </source>
</evidence>
<proteinExistence type="inferred from homology"/>
<reference evidence="6" key="1">
    <citation type="submission" date="2016-10" db="EMBL/GenBank/DDBJ databases">
        <authorList>
            <person name="Varghese N."/>
            <person name="Submissions S."/>
        </authorList>
    </citation>
    <scope>NUCLEOTIDE SEQUENCE [LARGE SCALE GENOMIC DNA]</scope>
    <source>
        <strain evidence="6">DSM 11005</strain>
    </source>
</reference>
<gene>
    <name evidence="5" type="ORF">SAMN04487864_10757</name>
</gene>
<dbReference type="Gene3D" id="1.10.3210.10">
    <property type="entry name" value="Hypothetical protein af1432"/>
    <property type="match status" value="1"/>
</dbReference>
<dbReference type="PANTHER" id="PTHR30005:SF0">
    <property type="entry name" value="RETROGRADE REGULATION PROTEIN 2"/>
    <property type="match status" value="1"/>
</dbReference>
<dbReference type="AlphaFoldDB" id="A0A1G6LG32"/>
<feature type="domain" description="Ppx/GppA phosphatase C-terminal" evidence="4">
    <location>
        <begin position="316"/>
        <end position="469"/>
    </location>
</feature>
<dbReference type="EMBL" id="FMYW01000007">
    <property type="protein sequence ID" value="SDC42164.1"/>
    <property type="molecule type" value="Genomic_DNA"/>
</dbReference>
<keyword evidence="2" id="KW-0378">Hydrolase</keyword>
<accession>A0A1G6LG32</accession>
<evidence type="ECO:0000256" key="2">
    <source>
        <dbReference type="ARBA" id="ARBA00022801"/>
    </source>
</evidence>
<evidence type="ECO:0000313" key="6">
    <source>
        <dbReference type="Proteomes" id="UP000198943"/>
    </source>
</evidence>
<evidence type="ECO:0000313" key="5">
    <source>
        <dbReference type="EMBL" id="SDC42164.1"/>
    </source>
</evidence>
<dbReference type="PANTHER" id="PTHR30005">
    <property type="entry name" value="EXOPOLYPHOSPHATASE"/>
    <property type="match status" value="1"/>
</dbReference>
<dbReference type="PIRSF" id="PIRSF001267">
    <property type="entry name" value="Pyrophosphatase_GppA_Ppx"/>
    <property type="match status" value="1"/>
</dbReference>
<comment type="similarity">
    <text evidence="1">Belongs to the GppA/Ppx family.</text>
</comment>
<dbReference type="InterPro" id="IPR030673">
    <property type="entry name" value="PyroPPase_GppA_Ppx"/>
</dbReference>
<dbReference type="Gene3D" id="3.30.420.40">
    <property type="match status" value="1"/>
</dbReference>
<dbReference type="CDD" id="cd24052">
    <property type="entry name" value="ASKHA_NBD_HpPPX-GppA-like"/>
    <property type="match status" value="1"/>
</dbReference>
<feature type="domain" description="Ppx/GppA phosphatase N-terminal" evidence="3">
    <location>
        <begin position="24"/>
        <end position="300"/>
    </location>
</feature>
<dbReference type="OrthoDB" id="9807195at2"/>
<dbReference type="Gene3D" id="3.30.420.150">
    <property type="entry name" value="Exopolyphosphatase. Domain 2"/>
    <property type="match status" value="1"/>
</dbReference>
<dbReference type="InterPro" id="IPR003695">
    <property type="entry name" value="Ppx_GppA_N"/>
</dbReference>
<dbReference type="Pfam" id="PF02541">
    <property type="entry name" value="Ppx-GppA"/>
    <property type="match status" value="1"/>
</dbReference>
<dbReference type="InterPro" id="IPR050273">
    <property type="entry name" value="GppA/Ppx_hydrolase"/>
</dbReference>
<dbReference type="InterPro" id="IPR043129">
    <property type="entry name" value="ATPase_NBD"/>
</dbReference>
<dbReference type="SUPFAM" id="SSF109604">
    <property type="entry name" value="HD-domain/PDEase-like"/>
    <property type="match status" value="1"/>
</dbReference>
<dbReference type="Proteomes" id="UP000198943">
    <property type="component" value="Unassembled WGS sequence"/>
</dbReference>
<dbReference type="InterPro" id="IPR048950">
    <property type="entry name" value="Ppx_GppA_C"/>
</dbReference>
<evidence type="ECO:0000259" key="3">
    <source>
        <dbReference type="Pfam" id="PF02541"/>
    </source>
</evidence>
<dbReference type="SUPFAM" id="SSF53067">
    <property type="entry name" value="Actin-like ATPase domain"/>
    <property type="match status" value="2"/>
</dbReference>
<sequence length="511" mass="57292">MQRIAIIDIGSNSARLVISHIYKSGAYNMVFNQKEMLRLAQKTEGEGLLSKEAFDSTLQVMQSFAYMCRQYKTDKIIAVATAAIRNAKNGSQLTSEVFEKTGIRLHIISGNMEAQLSYLGVINTLPMKDGIIFDLGGGSTELILFRNRKLVESVSIPLGAVNTTDIFHIRDTMPPSAYSDINFFISTRMEQYPWLKDASLPLIGVGGTARTVAKMIQRSRNYPSSRIHNYIFSAQSFRTLFKKLQGTTLEERMNIPGLSEERADIILAGASIINCLLAQTKSKRIITSGCGLREGLFYDYYAKTNNVPLIAEDILKESTQNVLRLFSVNIEHNRHVAALALSMFDGWHGLHGLGKQYKKLLKTAALLHDIGITINYYSHARHSSYMILNAKIFGLTHAEQMLCAVIAGWHNGIAKRYFKNHAYRSLLREKDWDIAGKLALLLALAESLDYSESNTITAIIPDYDSTAATLEIHTTENAAIEMQQIKALEEWFIETFCLPLRTIIKTEMPEA</sequence>
<organism evidence="5 6">
    <name type="scientific">Succiniclasticum ruminis</name>
    <dbReference type="NCBI Taxonomy" id="40841"/>
    <lineage>
        <taxon>Bacteria</taxon>
        <taxon>Bacillati</taxon>
        <taxon>Bacillota</taxon>
        <taxon>Negativicutes</taxon>
        <taxon>Acidaminococcales</taxon>
        <taxon>Acidaminococcaceae</taxon>
        <taxon>Succiniclasticum</taxon>
    </lineage>
</organism>
<name>A0A1G6LG32_9FIRM</name>
<dbReference type="GO" id="GO:0016462">
    <property type="term" value="F:pyrophosphatase activity"/>
    <property type="evidence" value="ECO:0007669"/>
    <property type="project" value="TreeGrafter"/>
</dbReference>
<dbReference type="RefSeq" id="WP_093730250.1">
    <property type="nucleotide sequence ID" value="NZ_FMYW01000007.1"/>
</dbReference>
<evidence type="ECO:0000256" key="1">
    <source>
        <dbReference type="ARBA" id="ARBA00007125"/>
    </source>
</evidence>
<dbReference type="Pfam" id="PF21447">
    <property type="entry name" value="Ppx-GppA_III"/>
    <property type="match status" value="1"/>
</dbReference>
<keyword evidence="6" id="KW-1185">Reference proteome</keyword>
<protein>
    <submittedName>
        <fullName evidence="5">Exopolyphosphatase / guanosine-5'-triphosphate,3'-diphosphate pyrophosphatase</fullName>
    </submittedName>
</protein>